<dbReference type="GO" id="GO:0002682">
    <property type="term" value="P:regulation of immune system process"/>
    <property type="evidence" value="ECO:0007669"/>
    <property type="project" value="TreeGrafter"/>
</dbReference>
<keyword evidence="3" id="KW-0393">Immunoglobulin domain</keyword>
<proteinExistence type="inferred from homology"/>
<comment type="similarity">
    <text evidence="4">Belongs to the immunoglobulin superfamily. CEA family.</text>
</comment>
<protein>
    <recommendedName>
        <fullName evidence="5">Ig-like domain-containing protein</fullName>
    </recommendedName>
</protein>
<dbReference type="Gene3D" id="2.60.40.10">
    <property type="entry name" value="Immunoglobulins"/>
    <property type="match status" value="2"/>
</dbReference>
<dbReference type="Pfam" id="PF13927">
    <property type="entry name" value="Ig_3"/>
    <property type="match status" value="1"/>
</dbReference>
<dbReference type="InterPro" id="IPR013783">
    <property type="entry name" value="Ig-like_fold"/>
</dbReference>
<gene>
    <name evidence="6" type="ORF">FD755_003970</name>
</gene>
<evidence type="ECO:0000256" key="1">
    <source>
        <dbReference type="ARBA" id="ARBA00022729"/>
    </source>
</evidence>
<dbReference type="CDD" id="cd05774">
    <property type="entry name" value="IgV_CEACAM_D1"/>
    <property type="match status" value="1"/>
</dbReference>
<keyword evidence="7" id="KW-1185">Reference proteome</keyword>
<accession>A0A5J5MU16</accession>
<dbReference type="Proteomes" id="UP000326062">
    <property type="component" value="Chromosome 2"/>
</dbReference>
<dbReference type="GO" id="GO:0005886">
    <property type="term" value="C:plasma membrane"/>
    <property type="evidence" value="ECO:0007669"/>
    <property type="project" value="TreeGrafter"/>
</dbReference>
<evidence type="ECO:0000313" key="7">
    <source>
        <dbReference type="Proteomes" id="UP000326062"/>
    </source>
</evidence>
<feature type="domain" description="Ig-like" evidence="5">
    <location>
        <begin position="151"/>
        <end position="236"/>
    </location>
</feature>
<reference evidence="6 7" key="1">
    <citation type="submission" date="2019-06" db="EMBL/GenBank/DDBJ databases">
        <title>Discovery of a novel chromosome fission-fusion reversal in muntjac.</title>
        <authorList>
            <person name="Mudd A.B."/>
            <person name="Bredeson J.V."/>
            <person name="Baum R."/>
            <person name="Hockemeyer D."/>
            <person name="Rokhsar D.S."/>
        </authorList>
    </citation>
    <scope>NUCLEOTIDE SEQUENCE [LARGE SCALE GENOMIC DNA]</scope>
    <source>
        <strain evidence="6">UCam_UCB_Mr</strain>
        <tissue evidence="6">Fibroblast cell line</tissue>
    </source>
</reference>
<dbReference type="SMART" id="SM00408">
    <property type="entry name" value="IGc2"/>
    <property type="match status" value="1"/>
</dbReference>
<dbReference type="PANTHER" id="PTHR44427:SF1">
    <property type="entry name" value="CARCINOEMBRYONIC ANTIGEN-RELATED CELL ADHESION MOLECULE 1"/>
    <property type="match status" value="1"/>
</dbReference>
<sequence length="265" mass="29809">MLLPRQATALKGKARGDEGGLWGRLTSFFTFWTPPTTAQLTIETVPPLAAEGSDVLLLAHNVTENLLGYTWYTGERVENSRLIASYRIATNVTTTGPAHSGRETLYPNGTLLIQHVTQKDTGSYTLLITKHDLQTERQTGHLHVYRLLQQPSIQVSDPMDRDKENKVVITCNTNETDITIKWICNGQYIKTTKNIFLSEDGKKLTIDPIKEENAGKYQCEIFNIGTSNKSGIFELKAKKSGRLHQREARWLEVTAGRISVRRPLQ</sequence>
<dbReference type="InterPro" id="IPR013106">
    <property type="entry name" value="Ig_V-set"/>
</dbReference>
<comment type="caution">
    <text evidence="6">The sequence shown here is derived from an EMBL/GenBank/DDBJ whole genome shotgun (WGS) entry which is preliminary data.</text>
</comment>
<dbReference type="InterPro" id="IPR036179">
    <property type="entry name" value="Ig-like_dom_sf"/>
</dbReference>
<dbReference type="InterPro" id="IPR003599">
    <property type="entry name" value="Ig_sub"/>
</dbReference>
<evidence type="ECO:0000256" key="3">
    <source>
        <dbReference type="ARBA" id="ARBA00023319"/>
    </source>
</evidence>
<keyword evidence="2" id="KW-0325">Glycoprotein</keyword>
<name>A0A5J5MU16_MUNRE</name>
<evidence type="ECO:0000313" key="6">
    <source>
        <dbReference type="EMBL" id="KAB0382053.1"/>
    </source>
</evidence>
<dbReference type="GO" id="GO:0009986">
    <property type="term" value="C:cell surface"/>
    <property type="evidence" value="ECO:0007669"/>
    <property type="project" value="TreeGrafter"/>
</dbReference>
<dbReference type="PROSITE" id="PS50835">
    <property type="entry name" value="IG_LIKE"/>
    <property type="match status" value="1"/>
</dbReference>
<evidence type="ECO:0000256" key="2">
    <source>
        <dbReference type="ARBA" id="ARBA00023180"/>
    </source>
</evidence>
<keyword evidence="1" id="KW-0732">Signal</keyword>
<evidence type="ECO:0000259" key="5">
    <source>
        <dbReference type="PROSITE" id="PS50835"/>
    </source>
</evidence>
<dbReference type="InterPro" id="IPR050831">
    <property type="entry name" value="CEA_cell_adhesion"/>
</dbReference>
<dbReference type="InterPro" id="IPR003598">
    <property type="entry name" value="Ig_sub2"/>
</dbReference>
<dbReference type="GO" id="GO:1990782">
    <property type="term" value="F:protein tyrosine kinase binding"/>
    <property type="evidence" value="ECO:0007669"/>
    <property type="project" value="TreeGrafter"/>
</dbReference>
<dbReference type="PANTHER" id="PTHR44427">
    <property type="entry name" value="CARCINOEMBRYONIC ANTIGEN-RELATED CELL ADHESION MOLECULE 19"/>
    <property type="match status" value="1"/>
</dbReference>
<evidence type="ECO:0000256" key="4">
    <source>
        <dbReference type="ARBA" id="ARBA00038222"/>
    </source>
</evidence>
<dbReference type="Pfam" id="PF07686">
    <property type="entry name" value="V-set"/>
    <property type="match status" value="1"/>
</dbReference>
<dbReference type="SUPFAM" id="SSF48726">
    <property type="entry name" value="Immunoglobulin"/>
    <property type="match status" value="2"/>
</dbReference>
<dbReference type="AlphaFoldDB" id="A0A5J5MU16"/>
<dbReference type="FunFam" id="2.60.40.10:FF:000340">
    <property type="entry name" value="Carcinoembryonic antigen-related cell adhesion molecule 1"/>
    <property type="match status" value="1"/>
</dbReference>
<dbReference type="GO" id="GO:0007165">
    <property type="term" value="P:signal transduction"/>
    <property type="evidence" value="ECO:0007669"/>
    <property type="project" value="TreeGrafter"/>
</dbReference>
<dbReference type="SMART" id="SM00409">
    <property type="entry name" value="IG"/>
    <property type="match status" value="2"/>
</dbReference>
<dbReference type="InterPro" id="IPR007110">
    <property type="entry name" value="Ig-like_dom"/>
</dbReference>
<organism evidence="6 7">
    <name type="scientific">Muntiacus reevesi</name>
    <name type="common">Reeves' muntjac</name>
    <name type="synonym">Cervus reevesi</name>
    <dbReference type="NCBI Taxonomy" id="9886"/>
    <lineage>
        <taxon>Eukaryota</taxon>
        <taxon>Metazoa</taxon>
        <taxon>Chordata</taxon>
        <taxon>Craniata</taxon>
        <taxon>Vertebrata</taxon>
        <taxon>Euteleostomi</taxon>
        <taxon>Mammalia</taxon>
        <taxon>Eutheria</taxon>
        <taxon>Laurasiatheria</taxon>
        <taxon>Artiodactyla</taxon>
        <taxon>Ruminantia</taxon>
        <taxon>Pecora</taxon>
        <taxon>Cervidae</taxon>
        <taxon>Muntiacinae</taxon>
        <taxon>Muntiacus</taxon>
    </lineage>
</organism>
<dbReference type="EMBL" id="VCEB01000002">
    <property type="protein sequence ID" value="KAB0382053.1"/>
    <property type="molecule type" value="Genomic_DNA"/>
</dbReference>